<evidence type="ECO:0000313" key="8">
    <source>
        <dbReference type="EMBL" id="EAU29296.1"/>
    </source>
</evidence>
<dbReference type="Pfam" id="PF00172">
    <property type="entry name" value="Zn_clus"/>
    <property type="match status" value="1"/>
</dbReference>
<feature type="domain" description="Zn(2)-C6 fungal-type" evidence="7">
    <location>
        <begin position="7"/>
        <end position="36"/>
    </location>
</feature>
<dbReference type="GO" id="GO:0008270">
    <property type="term" value="F:zinc ion binding"/>
    <property type="evidence" value="ECO:0007669"/>
    <property type="project" value="InterPro"/>
</dbReference>
<dbReference type="GO" id="GO:0045944">
    <property type="term" value="P:positive regulation of transcription by RNA polymerase II"/>
    <property type="evidence" value="ECO:0007669"/>
    <property type="project" value="TreeGrafter"/>
</dbReference>
<dbReference type="STRING" id="341663.Q0C7N5"/>
<dbReference type="OMA" id="CFQCSRR"/>
<evidence type="ECO:0000256" key="1">
    <source>
        <dbReference type="ARBA" id="ARBA00004123"/>
    </source>
</evidence>
<dbReference type="CDD" id="cd00067">
    <property type="entry name" value="GAL4"/>
    <property type="match status" value="1"/>
</dbReference>
<dbReference type="InterPro" id="IPR001138">
    <property type="entry name" value="Zn2Cys6_DnaBD"/>
</dbReference>
<dbReference type="GO" id="GO:0005634">
    <property type="term" value="C:nucleus"/>
    <property type="evidence" value="ECO:0007669"/>
    <property type="project" value="UniProtKB-SubCell"/>
</dbReference>
<comment type="subcellular location">
    <subcellularLocation>
        <location evidence="1">Nucleus</location>
    </subcellularLocation>
</comment>
<evidence type="ECO:0000256" key="6">
    <source>
        <dbReference type="SAM" id="MobiDB-lite"/>
    </source>
</evidence>
<dbReference type="Pfam" id="PF11951">
    <property type="entry name" value="Fungal_trans_2"/>
    <property type="match status" value="2"/>
</dbReference>
<dbReference type="GO" id="GO:0000976">
    <property type="term" value="F:transcription cis-regulatory region binding"/>
    <property type="evidence" value="ECO:0007669"/>
    <property type="project" value="TreeGrafter"/>
</dbReference>
<dbReference type="Gene3D" id="4.10.240.10">
    <property type="entry name" value="Zn(2)-C6 fungal-type DNA-binding domain"/>
    <property type="match status" value="1"/>
</dbReference>
<dbReference type="PANTHER" id="PTHR37534">
    <property type="entry name" value="TRANSCRIPTIONAL ACTIVATOR PROTEIN UGA3"/>
    <property type="match status" value="1"/>
</dbReference>
<dbReference type="PROSITE" id="PS50048">
    <property type="entry name" value="ZN2_CY6_FUNGAL_2"/>
    <property type="match status" value="1"/>
</dbReference>
<organism evidence="8 9">
    <name type="scientific">Aspergillus terreus (strain NIH 2624 / FGSC A1156)</name>
    <dbReference type="NCBI Taxonomy" id="341663"/>
    <lineage>
        <taxon>Eukaryota</taxon>
        <taxon>Fungi</taxon>
        <taxon>Dikarya</taxon>
        <taxon>Ascomycota</taxon>
        <taxon>Pezizomycotina</taxon>
        <taxon>Eurotiomycetes</taxon>
        <taxon>Eurotiomycetidae</taxon>
        <taxon>Eurotiales</taxon>
        <taxon>Aspergillaceae</taxon>
        <taxon>Aspergillus</taxon>
        <taxon>Aspergillus subgen. Circumdati</taxon>
    </lineage>
</organism>
<dbReference type="SMART" id="SM00066">
    <property type="entry name" value="GAL4"/>
    <property type="match status" value="1"/>
</dbReference>
<accession>Q0C7N5</accession>
<keyword evidence="5" id="KW-0539">Nucleus</keyword>
<evidence type="ECO:0000259" key="7">
    <source>
        <dbReference type="PROSITE" id="PS50048"/>
    </source>
</evidence>
<dbReference type="GO" id="GO:0000981">
    <property type="term" value="F:DNA-binding transcription factor activity, RNA polymerase II-specific"/>
    <property type="evidence" value="ECO:0007669"/>
    <property type="project" value="InterPro"/>
</dbReference>
<dbReference type="eggNOG" id="ENOG502SKTW">
    <property type="taxonomic scope" value="Eukaryota"/>
</dbReference>
<reference evidence="9" key="1">
    <citation type="submission" date="2005-09" db="EMBL/GenBank/DDBJ databases">
        <title>Annotation of the Aspergillus terreus NIH2624 genome.</title>
        <authorList>
            <person name="Birren B.W."/>
            <person name="Lander E.S."/>
            <person name="Galagan J.E."/>
            <person name="Nusbaum C."/>
            <person name="Devon K."/>
            <person name="Henn M."/>
            <person name="Ma L.-J."/>
            <person name="Jaffe D.B."/>
            <person name="Butler J."/>
            <person name="Alvarez P."/>
            <person name="Gnerre S."/>
            <person name="Grabherr M."/>
            <person name="Kleber M."/>
            <person name="Mauceli E.W."/>
            <person name="Brockman W."/>
            <person name="Rounsley S."/>
            <person name="Young S.K."/>
            <person name="LaButti K."/>
            <person name="Pushparaj V."/>
            <person name="DeCaprio D."/>
            <person name="Crawford M."/>
            <person name="Koehrsen M."/>
            <person name="Engels R."/>
            <person name="Montgomery P."/>
            <person name="Pearson M."/>
            <person name="Howarth C."/>
            <person name="Larson L."/>
            <person name="Luoma S."/>
            <person name="White J."/>
            <person name="Alvarado L."/>
            <person name="Kodira C.D."/>
            <person name="Zeng Q."/>
            <person name="Oleary S."/>
            <person name="Yandava C."/>
            <person name="Denning D.W."/>
            <person name="Nierman W.C."/>
            <person name="Milne T."/>
            <person name="Madden K."/>
        </authorList>
    </citation>
    <scope>NUCLEOTIDE SEQUENCE [LARGE SCALE GENOMIC DNA]</scope>
    <source>
        <strain evidence="9">NIH 2624 / FGSC A1156</strain>
    </source>
</reference>
<evidence type="ECO:0000313" key="9">
    <source>
        <dbReference type="Proteomes" id="UP000007963"/>
    </source>
</evidence>
<evidence type="ECO:0000256" key="3">
    <source>
        <dbReference type="ARBA" id="ARBA00023125"/>
    </source>
</evidence>
<dbReference type="RefSeq" id="XP_001218647.1">
    <property type="nucleotide sequence ID" value="XM_001218646.1"/>
</dbReference>
<dbReference type="EMBL" id="CH476610">
    <property type="protein sequence ID" value="EAU29296.1"/>
    <property type="molecule type" value="Genomic_DNA"/>
</dbReference>
<evidence type="ECO:0000256" key="2">
    <source>
        <dbReference type="ARBA" id="ARBA00023015"/>
    </source>
</evidence>
<keyword evidence="4" id="KW-0804">Transcription</keyword>
<dbReference type="Proteomes" id="UP000007963">
    <property type="component" value="Unassembled WGS sequence"/>
</dbReference>
<evidence type="ECO:0000256" key="4">
    <source>
        <dbReference type="ARBA" id="ARBA00023163"/>
    </source>
</evidence>
<dbReference type="VEuPathDB" id="FungiDB:ATEG_10299"/>
<dbReference type="PROSITE" id="PS00463">
    <property type="entry name" value="ZN2_CY6_FUNGAL_1"/>
    <property type="match status" value="1"/>
</dbReference>
<dbReference type="AlphaFoldDB" id="Q0C7N5"/>
<protein>
    <recommendedName>
        <fullName evidence="7">Zn(2)-C6 fungal-type domain-containing protein</fullName>
    </recommendedName>
</protein>
<dbReference type="SUPFAM" id="SSF57701">
    <property type="entry name" value="Zn2/Cys6 DNA-binding domain"/>
    <property type="match status" value="1"/>
</dbReference>
<proteinExistence type="predicted"/>
<evidence type="ECO:0000256" key="5">
    <source>
        <dbReference type="ARBA" id="ARBA00023242"/>
    </source>
</evidence>
<keyword evidence="2" id="KW-0805">Transcription regulation</keyword>
<sequence length="406" mass="45298">MSSKPRGCFQCSKRRIICDGAEPVCKKCQKKNLECSGLGRFRFSDGLARRGKLKGCIVPVANLPPSEAFPAQPTNADRSRPQKLQWKNEQGGRTRRKVKKAKDIRGSTEVVIEQQGDGTSEQALVPTTVGQWIAPLNSRTRMLFSHFANEVAPVMVILDNVSNGYRELLLPMACHDEVLQHAIAAVASQHIAGRYPAMQPAAESERAAVISRLRRDSLQPSPDRVFNASTWATLIVLLVGETITGSSEYKFKLLGRPMLGETQGIHALQLPIERYLDWTVYDLPPESKHHRVLALSRLAFMKASQIYLGRAMVDQDQWGLLESLKQVVSQIDPDEPGSHALVWVCFIAAADSRDPEHREFFTDRMNKVYAKTQFRNISAAIESLPGIWSAQGSGRWTKELIPTLVM</sequence>
<keyword evidence="3" id="KW-0238">DNA-binding</keyword>
<gene>
    <name evidence="8" type="ORF">ATEG_10299</name>
</gene>
<feature type="region of interest" description="Disordered" evidence="6">
    <location>
        <begin position="67"/>
        <end position="96"/>
    </location>
</feature>
<name>Q0C7N5_ASPTN</name>
<dbReference type="PANTHER" id="PTHR37534:SF17">
    <property type="entry name" value="ZN(2)-C6 FUNGAL-TYPE DOMAIN-CONTAINING PROTEIN"/>
    <property type="match status" value="1"/>
</dbReference>
<dbReference type="InterPro" id="IPR021858">
    <property type="entry name" value="Fun_TF"/>
</dbReference>
<dbReference type="GeneID" id="4354580"/>
<dbReference type="InterPro" id="IPR036864">
    <property type="entry name" value="Zn2-C6_fun-type_DNA-bd_sf"/>
</dbReference>
<dbReference type="OrthoDB" id="5386330at2759"/>
<dbReference type="HOGENOM" id="CLU_031387_1_0_1"/>